<accession>B4HDQ3</accession>
<dbReference type="AlphaFoldDB" id="B4HDQ3"/>
<gene>
    <name evidence="1" type="primary">Dper\GL12683</name>
    <name evidence="1" type="ORF">Dper_GL12683</name>
</gene>
<evidence type="ECO:0000313" key="2">
    <source>
        <dbReference type="Proteomes" id="UP000008744"/>
    </source>
</evidence>
<dbReference type="EMBL" id="CH480805">
    <property type="protein sequence ID" value="EDW36662.1"/>
    <property type="molecule type" value="Genomic_DNA"/>
</dbReference>
<dbReference type="Proteomes" id="UP000008744">
    <property type="component" value="Unassembled WGS sequence"/>
</dbReference>
<dbReference type="HOGENOM" id="CLU_2348886_0_0_1"/>
<sequence length="97" mass="10840">MATLRNSWAQALTLASRGHSRVKLPPIQQASRLAINKRRPWVYGVDYPGFYGFSPYAVVCTRGVPRVRAVPQRRLRSGVSPGLIELPSGHRNCNRPT</sequence>
<reference evidence="1 2" key="1">
    <citation type="journal article" date="2007" name="Nature">
        <title>Evolution of genes and genomes on the Drosophila phylogeny.</title>
        <authorList>
            <consortium name="Drosophila 12 Genomes Consortium"/>
            <person name="Clark A.G."/>
            <person name="Eisen M.B."/>
            <person name="Smith D.R."/>
            <person name="Bergman C.M."/>
            <person name="Oliver B."/>
            <person name="Markow T.A."/>
            <person name="Kaufman T.C."/>
            <person name="Kellis M."/>
            <person name="Gelbart W."/>
            <person name="Iyer V.N."/>
            <person name="Pollard D.A."/>
            <person name="Sackton T.B."/>
            <person name="Larracuente A.M."/>
            <person name="Singh N.D."/>
            <person name="Abad J.P."/>
            <person name="Abt D.N."/>
            <person name="Adryan B."/>
            <person name="Aguade M."/>
            <person name="Akashi H."/>
            <person name="Anderson W.W."/>
            <person name="Aquadro C.F."/>
            <person name="Ardell D.H."/>
            <person name="Arguello R."/>
            <person name="Artieri C.G."/>
            <person name="Barbash D.A."/>
            <person name="Barker D."/>
            <person name="Barsanti P."/>
            <person name="Batterham P."/>
            <person name="Batzoglou S."/>
            <person name="Begun D."/>
            <person name="Bhutkar A."/>
            <person name="Blanco E."/>
            <person name="Bosak S.A."/>
            <person name="Bradley R.K."/>
            <person name="Brand A.D."/>
            <person name="Brent M.R."/>
            <person name="Brooks A.N."/>
            <person name="Brown R.H."/>
            <person name="Butlin R.K."/>
            <person name="Caggese C."/>
            <person name="Calvi B.R."/>
            <person name="Bernardo de Carvalho A."/>
            <person name="Caspi A."/>
            <person name="Castrezana S."/>
            <person name="Celniker S.E."/>
            <person name="Chang J.L."/>
            <person name="Chapple C."/>
            <person name="Chatterji S."/>
            <person name="Chinwalla A."/>
            <person name="Civetta A."/>
            <person name="Clifton S.W."/>
            <person name="Comeron J.M."/>
            <person name="Costello J.C."/>
            <person name="Coyne J.A."/>
            <person name="Daub J."/>
            <person name="David R.G."/>
            <person name="Delcher A.L."/>
            <person name="Delehaunty K."/>
            <person name="Do C.B."/>
            <person name="Ebling H."/>
            <person name="Edwards K."/>
            <person name="Eickbush T."/>
            <person name="Evans J.D."/>
            <person name="Filipski A."/>
            <person name="Findeiss S."/>
            <person name="Freyhult E."/>
            <person name="Fulton L."/>
            <person name="Fulton R."/>
            <person name="Garcia A.C."/>
            <person name="Gardiner A."/>
            <person name="Garfield D.A."/>
            <person name="Garvin B.E."/>
            <person name="Gibson G."/>
            <person name="Gilbert D."/>
            <person name="Gnerre S."/>
            <person name="Godfrey J."/>
            <person name="Good R."/>
            <person name="Gotea V."/>
            <person name="Gravely B."/>
            <person name="Greenberg A.J."/>
            <person name="Griffiths-Jones S."/>
            <person name="Gross S."/>
            <person name="Guigo R."/>
            <person name="Gustafson E.A."/>
            <person name="Haerty W."/>
            <person name="Hahn M.W."/>
            <person name="Halligan D.L."/>
            <person name="Halpern A.L."/>
            <person name="Halter G.M."/>
            <person name="Han M.V."/>
            <person name="Heger A."/>
            <person name="Hillier L."/>
            <person name="Hinrichs A.S."/>
            <person name="Holmes I."/>
            <person name="Hoskins R.A."/>
            <person name="Hubisz M.J."/>
            <person name="Hultmark D."/>
            <person name="Huntley M.A."/>
            <person name="Jaffe D.B."/>
            <person name="Jagadeeshan S."/>
            <person name="Jeck W.R."/>
            <person name="Johnson J."/>
            <person name="Jones C.D."/>
            <person name="Jordan W.C."/>
            <person name="Karpen G.H."/>
            <person name="Kataoka E."/>
            <person name="Keightley P.D."/>
            <person name="Kheradpour P."/>
            <person name="Kirkness E.F."/>
            <person name="Koerich L.B."/>
            <person name="Kristiansen K."/>
            <person name="Kudrna D."/>
            <person name="Kulathinal R.J."/>
            <person name="Kumar S."/>
            <person name="Kwok R."/>
            <person name="Lander E."/>
            <person name="Langley C.H."/>
            <person name="Lapoint R."/>
            <person name="Lazzaro B.P."/>
            <person name="Lee S.J."/>
            <person name="Levesque L."/>
            <person name="Li R."/>
            <person name="Lin C.F."/>
            <person name="Lin M.F."/>
            <person name="Lindblad-Toh K."/>
            <person name="Llopart A."/>
            <person name="Long M."/>
            <person name="Low L."/>
            <person name="Lozovsky E."/>
            <person name="Lu J."/>
            <person name="Luo M."/>
            <person name="Machado C.A."/>
            <person name="Makalowski W."/>
            <person name="Marzo M."/>
            <person name="Matsuda M."/>
            <person name="Matzkin L."/>
            <person name="McAllister B."/>
            <person name="McBride C.S."/>
            <person name="McKernan B."/>
            <person name="McKernan K."/>
            <person name="Mendez-Lago M."/>
            <person name="Minx P."/>
            <person name="Mollenhauer M.U."/>
            <person name="Montooth K."/>
            <person name="Mount S.M."/>
            <person name="Mu X."/>
            <person name="Myers E."/>
            <person name="Negre B."/>
            <person name="Newfeld S."/>
            <person name="Nielsen R."/>
            <person name="Noor M.A."/>
            <person name="O'Grady P."/>
            <person name="Pachter L."/>
            <person name="Papaceit M."/>
            <person name="Parisi M.J."/>
            <person name="Parisi M."/>
            <person name="Parts L."/>
            <person name="Pedersen J.S."/>
            <person name="Pesole G."/>
            <person name="Phillippy A.M."/>
            <person name="Ponting C.P."/>
            <person name="Pop M."/>
            <person name="Porcelli D."/>
            <person name="Powell J.R."/>
            <person name="Prohaska S."/>
            <person name="Pruitt K."/>
            <person name="Puig M."/>
            <person name="Quesneville H."/>
            <person name="Ram K.R."/>
            <person name="Rand D."/>
            <person name="Rasmussen M.D."/>
            <person name="Reed L.K."/>
            <person name="Reenan R."/>
            <person name="Reily A."/>
            <person name="Remington K.A."/>
            <person name="Rieger T.T."/>
            <person name="Ritchie M.G."/>
            <person name="Robin C."/>
            <person name="Rogers Y.H."/>
            <person name="Rohde C."/>
            <person name="Rozas J."/>
            <person name="Rubenfield M.J."/>
            <person name="Ruiz A."/>
            <person name="Russo S."/>
            <person name="Salzberg S.L."/>
            <person name="Sanchez-Gracia A."/>
            <person name="Saranga D.J."/>
            <person name="Sato H."/>
            <person name="Schaeffer S.W."/>
            <person name="Schatz M.C."/>
            <person name="Schlenke T."/>
            <person name="Schwartz R."/>
            <person name="Segarra C."/>
            <person name="Singh R.S."/>
            <person name="Sirot L."/>
            <person name="Sirota M."/>
            <person name="Sisneros N.B."/>
            <person name="Smith C.D."/>
            <person name="Smith T.F."/>
            <person name="Spieth J."/>
            <person name="Stage D.E."/>
            <person name="Stark A."/>
            <person name="Stephan W."/>
            <person name="Strausberg R.L."/>
            <person name="Strempel S."/>
            <person name="Sturgill D."/>
            <person name="Sutton G."/>
            <person name="Sutton G.G."/>
            <person name="Tao W."/>
            <person name="Teichmann S."/>
            <person name="Tobari Y.N."/>
            <person name="Tomimura Y."/>
            <person name="Tsolas J.M."/>
            <person name="Valente V.L."/>
            <person name="Venter E."/>
            <person name="Venter J.C."/>
            <person name="Vicario S."/>
            <person name="Vieira F.G."/>
            <person name="Vilella A.J."/>
            <person name="Villasante A."/>
            <person name="Walenz B."/>
            <person name="Wang J."/>
            <person name="Wasserman M."/>
            <person name="Watts T."/>
            <person name="Wilson D."/>
            <person name="Wilson R.K."/>
            <person name="Wing R.A."/>
            <person name="Wolfner M.F."/>
            <person name="Wong A."/>
            <person name="Wong G.K."/>
            <person name="Wu C.I."/>
            <person name="Wu G."/>
            <person name="Yamamoto D."/>
            <person name="Yang H.P."/>
            <person name="Yang S.P."/>
            <person name="Yorke J.A."/>
            <person name="Yoshida K."/>
            <person name="Zdobnov E."/>
            <person name="Zhang P."/>
            <person name="Zhang Y."/>
            <person name="Zimin A.V."/>
            <person name="Baldwin J."/>
            <person name="Abdouelleil A."/>
            <person name="Abdulkadir J."/>
            <person name="Abebe A."/>
            <person name="Abera B."/>
            <person name="Abreu J."/>
            <person name="Acer S.C."/>
            <person name="Aftuck L."/>
            <person name="Alexander A."/>
            <person name="An P."/>
            <person name="Anderson E."/>
            <person name="Anderson S."/>
            <person name="Arachi H."/>
            <person name="Azer M."/>
            <person name="Bachantsang P."/>
            <person name="Barry A."/>
            <person name="Bayul T."/>
            <person name="Berlin A."/>
            <person name="Bessette D."/>
            <person name="Bloom T."/>
            <person name="Blye J."/>
            <person name="Boguslavskiy L."/>
            <person name="Bonnet C."/>
            <person name="Boukhgalter B."/>
            <person name="Bourzgui I."/>
            <person name="Brown A."/>
            <person name="Cahill P."/>
            <person name="Channer S."/>
            <person name="Cheshatsang Y."/>
            <person name="Chuda L."/>
            <person name="Citroen M."/>
            <person name="Collymore A."/>
            <person name="Cooke P."/>
            <person name="Costello M."/>
            <person name="D'Aco K."/>
            <person name="Daza R."/>
            <person name="De Haan G."/>
            <person name="DeGray S."/>
            <person name="DeMaso C."/>
            <person name="Dhargay N."/>
            <person name="Dooley K."/>
            <person name="Dooley E."/>
            <person name="Doricent M."/>
            <person name="Dorje P."/>
            <person name="Dorjee K."/>
            <person name="Dupes A."/>
            <person name="Elong R."/>
            <person name="Falk J."/>
            <person name="Farina A."/>
            <person name="Faro S."/>
            <person name="Ferguson D."/>
            <person name="Fisher S."/>
            <person name="Foley C.D."/>
            <person name="Franke A."/>
            <person name="Friedrich D."/>
            <person name="Gadbois L."/>
            <person name="Gearin G."/>
            <person name="Gearin C.R."/>
            <person name="Giannoukos G."/>
            <person name="Goode T."/>
            <person name="Graham J."/>
            <person name="Grandbois E."/>
            <person name="Grewal S."/>
            <person name="Gyaltsen K."/>
            <person name="Hafez N."/>
            <person name="Hagos B."/>
            <person name="Hall J."/>
            <person name="Henson C."/>
            <person name="Hollinger A."/>
            <person name="Honan T."/>
            <person name="Huard M.D."/>
            <person name="Hughes L."/>
            <person name="Hurhula B."/>
            <person name="Husby M.E."/>
            <person name="Kamat A."/>
            <person name="Kanga B."/>
            <person name="Kashin S."/>
            <person name="Khazanovich D."/>
            <person name="Kisner P."/>
            <person name="Lance K."/>
            <person name="Lara M."/>
            <person name="Lee W."/>
            <person name="Lennon N."/>
            <person name="Letendre F."/>
            <person name="LeVine R."/>
            <person name="Lipovsky A."/>
            <person name="Liu X."/>
            <person name="Liu J."/>
            <person name="Liu S."/>
            <person name="Lokyitsang T."/>
            <person name="Lokyitsang Y."/>
            <person name="Lubonja R."/>
            <person name="Lui A."/>
            <person name="MacDonald P."/>
            <person name="Magnisalis V."/>
            <person name="Maru K."/>
            <person name="Matthews C."/>
            <person name="McCusker W."/>
            <person name="McDonough S."/>
            <person name="Mehta T."/>
            <person name="Meldrim J."/>
            <person name="Meneus L."/>
            <person name="Mihai O."/>
            <person name="Mihalev A."/>
            <person name="Mihova T."/>
            <person name="Mittelman R."/>
            <person name="Mlenga V."/>
            <person name="Montmayeur A."/>
            <person name="Mulrain L."/>
            <person name="Navidi A."/>
            <person name="Naylor J."/>
            <person name="Negash T."/>
            <person name="Nguyen T."/>
            <person name="Nguyen N."/>
            <person name="Nicol R."/>
            <person name="Norbu C."/>
            <person name="Norbu N."/>
            <person name="Novod N."/>
            <person name="O'Neill B."/>
            <person name="Osman S."/>
            <person name="Markiewicz E."/>
            <person name="Oyono O.L."/>
            <person name="Patti C."/>
            <person name="Phunkhang P."/>
            <person name="Pierre F."/>
            <person name="Priest M."/>
            <person name="Raghuraman S."/>
            <person name="Rege F."/>
            <person name="Reyes R."/>
            <person name="Rise C."/>
            <person name="Rogov P."/>
            <person name="Ross K."/>
            <person name="Ryan E."/>
            <person name="Settipalli S."/>
            <person name="Shea T."/>
            <person name="Sherpa N."/>
            <person name="Shi L."/>
            <person name="Shih D."/>
            <person name="Sparrow T."/>
            <person name="Spaulding J."/>
            <person name="Stalker J."/>
            <person name="Stange-Thomann N."/>
            <person name="Stavropoulos S."/>
            <person name="Stone C."/>
            <person name="Strader C."/>
            <person name="Tesfaye S."/>
            <person name="Thomson T."/>
            <person name="Thoulutsang Y."/>
            <person name="Thoulutsang D."/>
            <person name="Topham K."/>
            <person name="Topping I."/>
            <person name="Tsamla T."/>
            <person name="Vassiliev H."/>
            <person name="Vo A."/>
            <person name="Wangchuk T."/>
            <person name="Wangdi T."/>
            <person name="Weiand M."/>
            <person name="Wilkinson J."/>
            <person name="Wilson A."/>
            <person name="Yadav S."/>
            <person name="Young G."/>
            <person name="Yu Q."/>
            <person name="Zembek L."/>
            <person name="Zhong D."/>
            <person name="Zimmer A."/>
            <person name="Zwirko Z."/>
            <person name="Jaffe D.B."/>
            <person name="Alvarez P."/>
            <person name="Brockman W."/>
            <person name="Butler J."/>
            <person name="Chin C."/>
            <person name="Gnerre S."/>
            <person name="Grabherr M."/>
            <person name="Kleber M."/>
            <person name="Mauceli E."/>
            <person name="MacCallum I."/>
        </authorList>
    </citation>
    <scope>NUCLEOTIDE SEQUENCE [LARGE SCALE GENOMIC DNA]</scope>
    <source>
        <strain evidence="2">MSH-3 / Tucson 14011-0111.49</strain>
    </source>
</reference>
<proteinExistence type="predicted"/>
<name>B4HDQ3_DROPE</name>
<organism evidence="2">
    <name type="scientific">Drosophila persimilis</name>
    <name type="common">Fruit fly</name>
    <dbReference type="NCBI Taxonomy" id="7234"/>
    <lineage>
        <taxon>Eukaryota</taxon>
        <taxon>Metazoa</taxon>
        <taxon>Ecdysozoa</taxon>
        <taxon>Arthropoda</taxon>
        <taxon>Hexapoda</taxon>
        <taxon>Insecta</taxon>
        <taxon>Pterygota</taxon>
        <taxon>Neoptera</taxon>
        <taxon>Endopterygota</taxon>
        <taxon>Diptera</taxon>
        <taxon>Brachycera</taxon>
        <taxon>Muscomorpha</taxon>
        <taxon>Ephydroidea</taxon>
        <taxon>Drosophilidae</taxon>
        <taxon>Drosophila</taxon>
        <taxon>Sophophora</taxon>
    </lineage>
</organism>
<evidence type="ECO:0000313" key="1">
    <source>
        <dbReference type="EMBL" id="EDW36662.1"/>
    </source>
</evidence>
<protein>
    <submittedName>
        <fullName evidence="1">GL12683</fullName>
    </submittedName>
</protein>
<keyword evidence="2" id="KW-1185">Reference proteome</keyword>